<dbReference type="SMART" id="SM00644">
    <property type="entry name" value="Ami_2"/>
    <property type="match status" value="1"/>
</dbReference>
<dbReference type="PROSITE" id="PS00018">
    <property type="entry name" value="EF_HAND_1"/>
    <property type="match status" value="1"/>
</dbReference>
<dbReference type="InterPro" id="IPR018247">
    <property type="entry name" value="EF_Hand_1_Ca_BS"/>
</dbReference>
<accession>A0ABX0LAB8</accession>
<protein>
    <submittedName>
        <fullName evidence="2">N-acetylmuramoyl-L-alanine amidase</fullName>
    </submittedName>
</protein>
<feature type="domain" description="N-acetylmuramoyl-L-alanine amidase" evidence="1">
    <location>
        <begin position="1"/>
        <end position="153"/>
    </location>
</feature>
<evidence type="ECO:0000259" key="1">
    <source>
        <dbReference type="SMART" id="SM00644"/>
    </source>
</evidence>
<dbReference type="RefSeq" id="WP_166452497.1">
    <property type="nucleotide sequence ID" value="NZ_JAAOMA010000020.1"/>
</dbReference>
<dbReference type="Pfam" id="PF01510">
    <property type="entry name" value="Amidase_2"/>
    <property type="match status" value="1"/>
</dbReference>
<proteinExistence type="predicted"/>
<gene>
    <name evidence="2" type="ORF">HA052_15045</name>
</gene>
<comment type="caution">
    <text evidence="2">The sequence shown here is derived from an EMBL/GenBank/DDBJ whole genome shotgun (WGS) entry which is preliminary data.</text>
</comment>
<reference evidence="2 3" key="1">
    <citation type="submission" date="2020-03" db="EMBL/GenBank/DDBJ databases">
        <title>Draft genome sequence of environmentally isolated cultures.</title>
        <authorList>
            <person name="Wilson H.S."/>
            <person name="De Leon M.E."/>
        </authorList>
    </citation>
    <scope>NUCLEOTIDE SEQUENCE [LARGE SCALE GENOMIC DNA]</scope>
    <source>
        <strain evidence="2 3">HSC-31F16</strain>
    </source>
</reference>
<organism evidence="2 3">
    <name type="scientific">Chromobacterium fluminis</name>
    <dbReference type="NCBI Taxonomy" id="3044269"/>
    <lineage>
        <taxon>Bacteria</taxon>
        <taxon>Pseudomonadati</taxon>
        <taxon>Pseudomonadota</taxon>
        <taxon>Betaproteobacteria</taxon>
        <taxon>Neisseriales</taxon>
        <taxon>Chromobacteriaceae</taxon>
        <taxon>Chromobacterium</taxon>
    </lineage>
</organism>
<dbReference type="EMBL" id="JAAOMA010000020">
    <property type="protein sequence ID" value="NHR06507.1"/>
    <property type="molecule type" value="Genomic_DNA"/>
</dbReference>
<evidence type="ECO:0000313" key="3">
    <source>
        <dbReference type="Proteomes" id="UP001515641"/>
    </source>
</evidence>
<evidence type="ECO:0000313" key="2">
    <source>
        <dbReference type="EMBL" id="NHR06507.1"/>
    </source>
</evidence>
<sequence>MARTINLIVIHCAATPNGRQLARNDKQTAAGVINVWHSQRGFRRSGPRAADFNPHLKSIGYHYVLDVDGRKSTGRHPDEVGAHVQGHNANSIGVCLAGTDRFTSVQWSALHSLVKALRAQFPAARIVGHRDLSPDRNGDGKITPDEWTKTCPGFTVAEWLAGGMAPLAAHLLG</sequence>
<dbReference type="InterPro" id="IPR002502">
    <property type="entry name" value="Amidase_domain"/>
</dbReference>
<dbReference type="SUPFAM" id="SSF55846">
    <property type="entry name" value="N-acetylmuramoyl-L-alanine amidase-like"/>
    <property type="match status" value="1"/>
</dbReference>
<name>A0ABX0LAB8_9NEIS</name>
<dbReference type="Gene3D" id="3.40.80.10">
    <property type="entry name" value="Peptidoglycan recognition protein-like"/>
    <property type="match status" value="1"/>
</dbReference>
<keyword evidence="3" id="KW-1185">Reference proteome</keyword>
<dbReference type="CDD" id="cd06583">
    <property type="entry name" value="PGRP"/>
    <property type="match status" value="1"/>
</dbReference>
<dbReference type="InterPro" id="IPR036505">
    <property type="entry name" value="Amidase/PGRP_sf"/>
</dbReference>
<dbReference type="Proteomes" id="UP001515641">
    <property type="component" value="Unassembled WGS sequence"/>
</dbReference>